<reference evidence="1 2" key="1">
    <citation type="journal article" date="2019" name="Nat. Ecol. Evol.">
        <title>Megaphylogeny resolves global patterns of mushroom evolution.</title>
        <authorList>
            <person name="Varga T."/>
            <person name="Krizsan K."/>
            <person name="Foldi C."/>
            <person name="Dima B."/>
            <person name="Sanchez-Garcia M."/>
            <person name="Sanchez-Ramirez S."/>
            <person name="Szollosi G.J."/>
            <person name="Szarkandi J.G."/>
            <person name="Papp V."/>
            <person name="Albert L."/>
            <person name="Andreopoulos W."/>
            <person name="Angelini C."/>
            <person name="Antonin V."/>
            <person name="Barry K.W."/>
            <person name="Bougher N.L."/>
            <person name="Buchanan P."/>
            <person name="Buyck B."/>
            <person name="Bense V."/>
            <person name="Catcheside P."/>
            <person name="Chovatia M."/>
            <person name="Cooper J."/>
            <person name="Damon W."/>
            <person name="Desjardin D."/>
            <person name="Finy P."/>
            <person name="Geml J."/>
            <person name="Haridas S."/>
            <person name="Hughes K."/>
            <person name="Justo A."/>
            <person name="Karasinski D."/>
            <person name="Kautmanova I."/>
            <person name="Kiss B."/>
            <person name="Kocsube S."/>
            <person name="Kotiranta H."/>
            <person name="LaButti K.M."/>
            <person name="Lechner B.E."/>
            <person name="Liimatainen K."/>
            <person name="Lipzen A."/>
            <person name="Lukacs Z."/>
            <person name="Mihaltcheva S."/>
            <person name="Morgado L.N."/>
            <person name="Niskanen T."/>
            <person name="Noordeloos M.E."/>
            <person name="Ohm R.A."/>
            <person name="Ortiz-Santana B."/>
            <person name="Ovrebo C."/>
            <person name="Racz N."/>
            <person name="Riley R."/>
            <person name="Savchenko A."/>
            <person name="Shiryaev A."/>
            <person name="Soop K."/>
            <person name="Spirin V."/>
            <person name="Szebenyi C."/>
            <person name="Tomsovsky M."/>
            <person name="Tulloss R.E."/>
            <person name="Uehling J."/>
            <person name="Grigoriev I.V."/>
            <person name="Vagvolgyi C."/>
            <person name="Papp T."/>
            <person name="Martin F.M."/>
            <person name="Miettinen O."/>
            <person name="Hibbett D.S."/>
            <person name="Nagy L.G."/>
        </authorList>
    </citation>
    <scope>NUCLEOTIDE SEQUENCE [LARGE SCALE GENOMIC DNA]</scope>
    <source>
        <strain evidence="1 2">CBS 962.96</strain>
    </source>
</reference>
<dbReference type="EMBL" id="ML179153">
    <property type="protein sequence ID" value="THU97543.1"/>
    <property type="molecule type" value="Genomic_DNA"/>
</dbReference>
<gene>
    <name evidence="1" type="ORF">K435DRAFT_796409</name>
</gene>
<evidence type="ECO:0000313" key="2">
    <source>
        <dbReference type="Proteomes" id="UP000297245"/>
    </source>
</evidence>
<dbReference type="Proteomes" id="UP000297245">
    <property type="component" value="Unassembled WGS sequence"/>
</dbReference>
<evidence type="ECO:0000313" key="1">
    <source>
        <dbReference type="EMBL" id="THU97543.1"/>
    </source>
</evidence>
<sequence length="167" mass="19379">MQVLTWTEENTGHYNLISLFKLRNHAYTLTQIYRRPQLKVSTGHQAEGNLVLFEESIPSPLEGHYQREAKMVVFADGVTYIEAVTLYELATWKYLQYELTTRKYLQHEPVVTRNFPIVMSLKTGAYQGSKNSKEDDILPSLDYFKGEYFHYNKEPVPGTQGIGNCYK</sequence>
<accession>A0A4S8M6Y5</accession>
<dbReference type="AlphaFoldDB" id="A0A4S8M6Y5"/>
<organism evidence="1 2">
    <name type="scientific">Dendrothele bispora (strain CBS 962.96)</name>
    <dbReference type="NCBI Taxonomy" id="1314807"/>
    <lineage>
        <taxon>Eukaryota</taxon>
        <taxon>Fungi</taxon>
        <taxon>Dikarya</taxon>
        <taxon>Basidiomycota</taxon>
        <taxon>Agaricomycotina</taxon>
        <taxon>Agaricomycetes</taxon>
        <taxon>Agaricomycetidae</taxon>
        <taxon>Agaricales</taxon>
        <taxon>Agaricales incertae sedis</taxon>
        <taxon>Dendrothele</taxon>
    </lineage>
</organism>
<proteinExistence type="predicted"/>
<protein>
    <submittedName>
        <fullName evidence="1">Uncharacterized protein</fullName>
    </submittedName>
</protein>
<keyword evidence="2" id="KW-1185">Reference proteome</keyword>
<name>A0A4S8M6Y5_DENBC</name>